<accession>A0ABP9D1Y6</accession>
<evidence type="ECO:0000259" key="2">
    <source>
        <dbReference type="Pfam" id="PF04149"/>
    </source>
</evidence>
<dbReference type="Proteomes" id="UP001501265">
    <property type="component" value="Unassembled WGS sequence"/>
</dbReference>
<proteinExistence type="predicted"/>
<feature type="region of interest" description="Disordered" evidence="1">
    <location>
        <begin position="58"/>
        <end position="203"/>
    </location>
</feature>
<organism evidence="3 4">
    <name type="scientific">Streptomyces ziwulingensis</name>
    <dbReference type="NCBI Taxonomy" id="1045501"/>
    <lineage>
        <taxon>Bacteria</taxon>
        <taxon>Bacillati</taxon>
        <taxon>Actinomycetota</taxon>
        <taxon>Actinomycetes</taxon>
        <taxon>Kitasatosporales</taxon>
        <taxon>Streptomycetaceae</taxon>
        <taxon>Streptomyces</taxon>
    </lineage>
</organism>
<keyword evidence="4" id="KW-1185">Reference proteome</keyword>
<evidence type="ECO:0000256" key="1">
    <source>
        <dbReference type="SAM" id="MobiDB-lite"/>
    </source>
</evidence>
<name>A0ABP9D1Y6_9ACTN</name>
<reference evidence="4" key="1">
    <citation type="journal article" date="2019" name="Int. J. Syst. Evol. Microbiol.">
        <title>The Global Catalogue of Microorganisms (GCM) 10K type strain sequencing project: providing services to taxonomists for standard genome sequencing and annotation.</title>
        <authorList>
            <consortium name="The Broad Institute Genomics Platform"/>
            <consortium name="The Broad Institute Genome Sequencing Center for Infectious Disease"/>
            <person name="Wu L."/>
            <person name="Ma J."/>
        </authorList>
    </citation>
    <scope>NUCLEOTIDE SEQUENCE [LARGE SCALE GENOMIC DNA]</scope>
    <source>
        <strain evidence="4">JCM 18081</strain>
    </source>
</reference>
<feature type="domain" description="DUF397" evidence="2">
    <location>
        <begin position="188"/>
        <end position="241"/>
    </location>
</feature>
<sequence length="252" mass="26801">MEAPRRQTQHGPARLAADLQRLHGVGTESARASPRTGPGTGKVGYTYLHSALDDHSRLARTEALDDEKAVTAADCPSAGPPGATTGSSSTSRPNHSRASRGSSPSRTSCNQGPETPHPTLPAVPPELPRLHRPHPERHRVTESLAPEPRPEPRPGPLKELSPPTDTVTPCPTSPRPPPANDGSPSSMVWRKSSHSGPDDGNDCVEIANSITQIGVRDSKLPSRAVLTFPTSAFMAFITEVKRTERSSNPSAR</sequence>
<evidence type="ECO:0000313" key="4">
    <source>
        <dbReference type="Proteomes" id="UP001501265"/>
    </source>
</evidence>
<gene>
    <name evidence="3" type="ORF">GCM10023220_65230</name>
</gene>
<evidence type="ECO:0000313" key="3">
    <source>
        <dbReference type="EMBL" id="GAA4822805.1"/>
    </source>
</evidence>
<dbReference type="Pfam" id="PF04149">
    <property type="entry name" value="DUF397"/>
    <property type="match status" value="1"/>
</dbReference>
<dbReference type="EMBL" id="BAABIG010000084">
    <property type="protein sequence ID" value="GAA4822805.1"/>
    <property type="molecule type" value="Genomic_DNA"/>
</dbReference>
<feature type="compositionally biased region" description="Low complexity" evidence="1">
    <location>
        <begin position="76"/>
        <end position="91"/>
    </location>
</feature>
<dbReference type="InterPro" id="IPR007278">
    <property type="entry name" value="DUF397"/>
</dbReference>
<feature type="region of interest" description="Disordered" evidence="1">
    <location>
        <begin position="1"/>
        <end position="44"/>
    </location>
</feature>
<feature type="compositionally biased region" description="Pro residues" evidence="1">
    <location>
        <begin position="115"/>
        <end position="127"/>
    </location>
</feature>
<feature type="compositionally biased region" description="Polar residues" evidence="1">
    <location>
        <begin position="99"/>
        <end position="113"/>
    </location>
</feature>
<comment type="caution">
    <text evidence="3">The sequence shown here is derived from an EMBL/GenBank/DDBJ whole genome shotgun (WGS) entry which is preliminary data.</text>
</comment>
<protein>
    <recommendedName>
        <fullName evidence="2">DUF397 domain-containing protein</fullName>
    </recommendedName>
</protein>
<feature type="compositionally biased region" description="Basic and acidic residues" evidence="1">
    <location>
        <begin position="58"/>
        <end position="69"/>
    </location>
</feature>